<dbReference type="AlphaFoldDB" id="A0A5D0IL25"/>
<dbReference type="Proteomes" id="UP000323930">
    <property type="component" value="Unassembled WGS sequence"/>
</dbReference>
<reference evidence="1 2" key="1">
    <citation type="submission" date="2019-08" db="EMBL/GenBank/DDBJ databases">
        <title>Seonamhaeicola sediminis sp. nov., isolated from marine sediment.</title>
        <authorList>
            <person name="Cao W.R."/>
        </authorList>
    </citation>
    <scope>NUCLEOTIDE SEQUENCE [LARGE SCALE GENOMIC DNA]</scope>
    <source>
        <strain evidence="1 2">B011</strain>
    </source>
</reference>
<dbReference type="RefSeq" id="WP_148540658.1">
    <property type="nucleotide sequence ID" value="NZ_VSDQ01000409.1"/>
</dbReference>
<comment type="caution">
    <text evidence="1">The sequence shown here is derived from an EMBL/GenBank/DDBJ whole genome shotgun (WGS) entry which is preliminary data.</text>
</comment>
<gene>
    <name evidence="1" type="ORF">FUA24_06250</name>
</gene>
<name>A0A5D0IL25_9FLAO</name>
<sequence length="172" mass="20107">MRQNIIFILLLGIPCLLFSQKNEIYFDYLQKHALGGVENKYVLTLSAYLTDCGEFGGHEEKIEIKRNDRQLIGVLTIFETTCGQNGYKNRDKIVSKKAFEISDEKVQLVIQYIHKVLENSLNYEMVTHADNEYGVKLDWSEETDYDFKRIDISFRTYGKGWQAFEKLKSDLK</sequence>
<protein>
    <submittedName>
        <fullName evidence="1">Uncharacterized protein</fullName>
    </submittedName>
</protein>
<evidence type="ECO:0000313" key="1">
    <source>
        <dbReference type="EMBL" id="TYA84246.1"/>
    </source>
</evidence>
<evidence type="ECO:0000313" key="2">
    <source>
        <dbReference type="Proteomes" id="UP000323930"/>
    </source>
</evidence>
<proteinExistence type="predicted"/>
<dbReference type="EMBL" id="VSDQ01000409">
    <property type="protein sequence ID" value="TYA84246.1"/>
    <property type="molecule type" value="Genomic_DNA"/>
</dbReference>
<dbReference type="OrthoDB" id="881550at2"/>
<keyword evidence="2" id="KW-1185">Reference proteome</keyword>
<accession>A0A5D0IL25</accession>
<organism evidence="1 2">
    <name type="scientific">Seonamhaeicola marinus</name>
    <dbReference type="NCBI Taxonomy" id="1912246"/>
    <lineage>
        <taxon>Bacteria</taxon>
        <taxon>Pseudomonadati</taxon>
        <taxon>Bacteroidota</taxon>
        <taxon>Flavobacteriia</taxon>
        <taxon>Flavobacteriales</taxon>
        <taxon>Flavobacteriaceae</taxon>
    </lineage>
</organism>